<feature type="compositionally biased region" description="Low complexity" evidence="1">
    <location>
        <begin position="403"/>
        <end position="422"/>
    </location>
</feature>
<dbReference type="EMBL" id="JBHULV010000050">
    <property type="protein sequence ID" value="MFD2732962.1"/>
    <property type="molecule type" value="Genomic_DNA"/>
</dbReference>
<dbReference type="InterPro" id="IPR046535">
    <property type="entry name" value="DUF6600"/>
</dbReference>
<keyword evidence="3" id="KW-1185">Reference proteome</keyword>
<dbReference type="Pfam" id="PF20245">
    <property type="entry name" value="DUF6600"/>
    <property type="match status" value="1"/>
</dbReference>
<accession>A0ABW5TVX7</accession>
<protein>
    <submittedName>
        <fullName evidence="2">DUF6600 domain-containing protein</fullName>
    </submittedName>
</protein>
<evidence type="ECO:0000256" key="1">
    <source>
        <dbReference type="SAM" id="MobiDB-lite"/>
    </source>
</evidence>
<gene>
    <name evidence="2" type="ORF">ACFSSE_14725</name>
</gene>
<reference evidence="3" key="1">
    <citation type="journal article" date="2019" name="Int. J. Syst. Evol. Microbiol.">
        <title>The Global Catalogue of Microorganisms (GCM) 10K type strain sequencing project: providing services to taxonomists for standard genome sequencing and annotation.</title>
        <authorList>
            <consortium name="The Broad Institute Genomics Platform"/>
            <consortium name="The Broad Institute Genome Sequencing Center for Infectious Disease"/>
            <person name="Wu L."/>
            <person name="Ma J."/>
        </authorList>
    </citation>
    <scope>NUCLEOTIDE SEQUENCE [LARGE SCALE GENOMIC DNA]</scope>
    <source>
        <strain evidence="3">KCTC 42456</strain>
    </source>
</reference>
<dbReference type="Proteomes" id="UP001597546">
    <property type="component" value="Unassembled WGS sequence"/>
</dbReference>
<name>A0ABW5TVX7_9SPHI</name>
<organism evidence="2 3">
    <name type="scientific">Pedobacter alpinus</name>
    <dbReference type="NCBI Taxonomy" id="1590643"/>
    <lineage>
        <taxon>Bacteria</taxon>
        <taxon>Pseudomonadati</taxon>
        <taxon>Bacteroidota</taxon>
        <taxon>Sphingobacteriia</taxon>
        <taxon>Sphingobacteriales</taxon>
        <taxon>Sphingobacteriaceae</taxon>
        <taxon>Pedobacter</taxon>
    </lineage>
</organism>
<evidence type="ECO:0000313" key="3">
    <source>
        <dbReference type="Proteomes" id="UP001597546"/>
    </source>
</evidence>
<feature type="compositionally biased region" description="Polar residues" evidence="1">
    <location>
        <begin position="303"/>
        <end position="330"/>
    </location>
</feature>
<feature type="compositionally biased region" description="Low complexity" evidence="1">
    <location>
        <begin position="363"/>
        <end position="387"/>
    </location>
</feature>
<sequence>MGNGIKKTALAFGIFFLTIGLGINKTQANPNRGISLQVFYDELSYHGDWINNPDYGYVWRPNVGRDFRPYYTNGRWVMTEYGNTWVSDYEWGWAPFHYGRWFYDDYDGWIWTPDTEWGPAWVTWRTGGGYYGWAPLAPRISVNINIGRRYFVPNNHWVFIPQRCIYYPSYGRYWEPRRNVYIINNTTIINNVYTNRNVNYYSGPGRDDVRRATRQNVPVYRVADGTRPGSDRISRDAVNIYRPNVSRGDNASAPRSIASNSPRPTRADNATNNNRTDVNRVTSSNSRTENGSAVNSDLRPSRSDSNYGTTNSARPDVNRGTTSSTRTENGGSVGTDARPSRSENPSGNREASPNTRVERTQPSQPAVSPESSSSRSESSRPSNSGSSRTERSTPNQSTPAPSPRTQSSNSSRSERSATSSNTPTRSVERSQPSSKSSSSSSRGGGSSSSSSGRPTRGGN</sequence>
<feature type="region of interest" description="Disordered" evidence="1">
    <location>
        <begin position="222"/>
        <end position="459"/>
    </location>
</feature>
<feature type="compositionally biased region" description="Low complexity" evidence="1">
    <location>
        <begin position="267"/>
        <end position="282"/>
    </location>
</feature>
<feature type="compositionally biased region" description="Polar residues" evidence="1">
    <location>
        <begin position="283"/>
        <end position="295"/>
    </location>
</feature>
<feature type="compositionally biased region" description="Low complexity" evidence="1">
    <location>
        <begin position="429"/>
        <end position="459"/>
    </location>
</feature>
<evidence type="ECO:0000313" key="2">
    <source>
        <dbReference type="EMBL" id="MFD2732962.1"/>
    </source>
</evidence>
<dbReference type="RefSeq" id="WP_379047994.1">
    <property type="nucleotide sequence ID" value="NZ_JBHSKW010000069.1"/>
</dbReference>
<feature type="compositionally biased region" description="Polar residues" evidence="1">
    <location>
        <begin position="342"/>
        <end position="355"/>
    </location>
</feature>
<comment type="caution">
    <text evidence="2">The sequence shown here is derived from an EMBL/GenBank/DDBJ whole genome shotgun (WGS) entry which is preliminary data.</text>
</comment>
<proteinExistence type="predicted"/>